<dbReference type="InterPro" id="IPR034113">
    <property type="entry name" value="SCP_GAPR1-like"/>
</dbReference>
<dbReference type="PROSITE" id="PS01009">
    <property type="entry name" value="CRISP_1"/>
    <property type="match status" value="1"/>
</dbReference>
<reference evidence="2 3" key="1">
    <citation type="journal article" date="2014" name="BMC Genomics">
        <title>Adaptive genomic structural variation in the grape powdery mildew pathogen, Erysiphe necator.</title>
        <authorList>
            <person name="Jones L."/>
            <person name="Riaz S."/>
            <person name="Morales-Cruz A."/>
            <person name="Amrine K.C."/>
            <person name="McGuire B."/>
            <person name="Gubler W.D."/>
            <person name="Walker M.A."/>
            <person name="Cantu D."/>
        </authorList>
    </citation>
    <scope>NUCLEOTIDE SEQUENCE [LARGE SCALE GENOMIC DNA]</scope>
    <source>
        <strain evidence="3">c</strain>
    </source>
</reference>
<dbReference type="Gene3D" id="3.40.33.10">
    <property type="entry name" value="CAP"/>
    <property type="match status" value="1"/>
</dbReference>
<dbReference type="CDD" id="cd05382">
    <property type="entry name" value="CAP_GAPR1-like"/>
    <property type="match status" value="1"/>
</dbReference>
<dbReference type="AlphaFoldDB" id="A0A0B1P0P1"/>
<proteinExistence type="predicted"/>
<protein>
    <submittedName>
        <fullName evidence="2">Putative pr-1-like protein</fullName>
    </submittedName>
</protein>
<keyword evidence="3" id="KW-1185">Reference proteome</keyword>
<dbReference type="InterPro" id="IPR014044">
    <property type="entry name" value="CAP_dom"/>
</dbReference>
<dbReference type="InterPro" id="IPR035940">
    <property type="entry name" value="CAP_sf"/>
</dbReference>
<evidence type="ECO:0000259" key="1">
    <source>
        <dbReference type="SMART" id="SM00198"/>
    </source>
</evidence>
<dbReference type="FunFam" id="3.40.33.10:FF:000010">
    <property type="entry name" value="Predicted protein"/>
    <property type="match status" value="1"/>
</dbReference>
<dbReference type="PRINTS" id="PR00837">
    <property type="entry name" value="V5TPXLIKE"/>
</dbReference>
<dbReference type="SUPFAM" id="SSF55797">
    <property type="entry name" value="PR-1-like"/>
    <property type="match status" value="1"/>
</dbReference>
<dbReference type="Proteomes" id="UP000030854">
    <property type="component" value="Unassembled WGS sequence"/>
</dbReference>
<dbReference type="STRING" id="52586.A0A0B1P0P1"/>
<accession>A0A0B1P0P1</accession>
<organism evidence="2 3">
    <name type="scientific">Uncinula necator</name>
    <name type="common">Grape powdery mildew</name>
    <dbReference type="NCBI Taxonomy" id="52586"/>
    <lineage>
        <taxon>Eukaryota</taxon>
        <taxon>Fungi</taxon>
        <taxon>Dikarya</taxon>
        <taxon>Ascomycota</taxon>
        <taxon>Pezizomycotina</taxon>
        <taxon>Leotiomycetes</taxon>
        <taxon>Erysiphales</taxon>
        <taxon>Erysiphaceae</taxon>
        <taxon>Erysiphe</taxon>
    </lineage>
</organism>
<dbReference type="GO" id="GO:0005576">
    <property type="term" value="C:extracellular region"/>
    <property type="evidence" value="ECO:0007669"/>
    <property type="project" value="InterPro"/>
</dbReference>
<dbReference type="InterPro" id="IPR002413">
    <property type="entry name" value="V5_allergen-like"/>
</dbReference>
<dbReference type="PANTHER" id="PTHR10334">
    <property type="entry name" value="CYSTEINE-RICH SECRETORY PROTEIN-RELATED"/>
    <property type="match status" value="1"/>
</dbReference>
<dbReference type="OMA" id="ASKLEIC"/>
<dbReference type="EMBL" id="JNVN01004362">
    <property type="protein sequence ID" value="KHJ30384.1"/>
    <property type="molecule type" value="Genomic_DNA"/>
</dbReference>
<sequence>MLLRPYLIAISVCFATISNKNFHVLSALMVEMSSDVIDALQVHNQARIKAVGPERPSLIWSESLAGAAHTWAKHLANENTLKHSSSSGQGENLFSRIGKGKATFAMAATAWVDEMPLYQGEAIPVGDFEAYGHYTQVIWPNTREVGMASAKSKQGWTYVVARYSPPGNYVNQTAWS</sequence>
<dbReference type="HOGENOM" id="CLU_035730_9_1_1"/>
<gene>
    <name evidence="2" type="ORF">EV44_g0247</name>
</gene>
<dbReference type="InterPro" id="IPR018244">
    <property type="entry name" value="Allrgn_V5/Tpx1_CS"/>
</dbReference>
<dbReference type="OrthoDB" id="43654at2759"/>
<dbReference type="InterPro" id="IPR001283">
    <property type="entry name" value="CRISP-related"/>
</dbReference>
<feature type="domain" description="SCP" evidence="1">
    <location>
        <begin position="34"/>
        <end position="171"/>
    </location>
</feature>
<comment type="caution">
    <text evidence="2">The sequence shown here is derived from an EMBL/GenBank/DDBJ whole genome shotgun (WGS) entry which is preliminary data.</text>
</comment>
<name>A0A0B1P0P1_UNCNE</name>
<dbReference type="Pfam" id="PF00188">
    <property type="entry name" value="CAP"/>
    <property type="match status" value="1"/>
</dbReference>
<evidence type="ECO:0000313" key="3">
    <source>
        <dbReference type="Proteomes" id="UP000030854"/>
    </source>
</evidence>
<evidence type="ECO:0000313" key="2">
    <source>
        <dbReference type="EMBL" id="KHJ30384.1"/>
    </source>
</evidence>
<dbReference type="SMART" id="SM00198">
    <property type="entry name" value="SCP"/>
    <property type="match status" value="1"/>
</dbReference>
<dbReference type="PRINTS" id="PR00838">
    <property type="entry name" value="V5ALLERGEN"/>
</dbReference>